<dbReference type="PROSITE" id="PS50005">
    <property type="entry name" value="TPR"/>
    <property type="match status" value="1"/>
</dbReference>
<dbReference type="Pfam" id="PF13432">
    <property type="entry name" value="TPR_16"/>
    <property type="match status" value="2"/>
</dbReference>
<keyword evidence="1" id="KW-0677">Repeat</keyword>
<evidence type="ECO:0000256" key="3">
    <source>
        <dbReference type="PROSITE-ProRule" id="PRU00339"/>
    </source>
</evidence>
<evidence type="ECO:0000256" key="4">
    <source>
        <dbReference type="SAM" id="MobiDB-lite"/>
    </source>
</evidence>
<dbReference type="SMART" id="SM00028">
    <property type="entry name" value="TPR"/>
    <property type="match status" value="4"/>
</dbReference>
<name>A0A1V2IEV4_9ACTN</name>
<dbReference type="Gene3D" id="1.25.40.10">
    <property type="entry name" value="Tetratricopeptide repeat domain"/>
    <property type="match status" value="1"/>
</dbReference>
<evidence type="ECO:0000256" key="2">
    <source>
        <dbReference type="ARBA" id="ARBA00022803"/>
    </source>
</evidence>
<comment type="caution">
    <text evidence="5">The sequence shown here is derived from an EMBL/GenBank/DDBJ whole genome shotgun (WGS) entry which is preliminary data.</text>
</comment>
<dbReference type="InterPro" id="IPR050498">
    <property type="entry name" value="Ycf3"/>
</dbReference>
<keyword evidence="2 3" id="KW-0802">TPR repeat</keyword>
<dbReference type="Proteomes" id="UP000188929">
    <property type="component" value="Unassembled WGS sequence"/>
</dbReference>
<evidence type="ECO:0000313" key="6">
    <source>
        <dbReference type="Proteomes" id="UP000188929"/>
    </source>
</evidence>
<protein>
    <submittedName>
        <fullName evidence="5">Uncharacterized protein</fullName>
    </submittedName>
</protein>
<dbReference type="InterPro" id="IPR019734">
    <property type="entry name" value="TPR_rpt"/>
</dbReference>
<proteinExistence type="predicted"/>
<gene>
    <name evidence="5" type="ORF">BL253_09315</name>
</gene>
<dbReference type="PANTHER" id="PTHR44858:SF1">
    <property type="entry name" value="UDP-N-ACETYLGLUCOSAMINE--PEPTIDE N-ACETYLGLUCOSAMINYLTRANSFERASE SPINDLY-RELATED"/>
    <property type="match status" value="1"/>
</dbReference>
<dbReference type="InterPro" id="IPR011990">
    <property type="entry name" value="TPR-like_helical_dom_sf"/>
</dbReference>
<keyword evidence="6" id="KW-1185">Reference proteome</keyword>
<feature type="compositionally biased region" description="Low complexity" evidence="4">
    <location>
        <begin position="249"/>
        <end position="262"/>
    </location>
</feature>
<reference evidence="6" key="1">
    <citation type="submission" date="2016-10" db="EMBL/GenBank/DDBJ databases">
        <title>Frankia sp. NRRL B-16386 Genome sequencing.</title>
        <authorList>
            <person name="Ghodhbane-Gtari F."/>
            <person name="Swanson E."/>
            <person name="Gueddou A."/>
            <person name="Hezbri K."/>
            <person name="Ktari K."/>
            <person name="Nouioui I."/>
            <person name="Morris K."/>
            <person name="Simpson S."/>
            <person name="Abebe-Akele F."/>
            <person name="Thomas K."/>
            <person name="Gtari M."/>
            <person name="Tisa L.S."/>
        </authorList>
    </citation>
    <scope>NUCLEOTIDE SEQUENCE [LARGE SCALE GENOMIC DNA]</scope>
    <source>
        <strain evidence="6">NRRL B-16386</strain>
    </source>
</reference>
<organism evidence="5 6">
    <name type="scientific">Pseudofrankia asymbiotica</name>
    <dbReference type="NCBI Taxonomy" id="1834516"/>
    <lineage>
        <taxon>Bacteria</taxon>
        <taxon>Bacillati</taxon>
        <taxon>Actinomycetota</taxon>
        <taxon>Actinomycetes</taxon>
        <taxon>Frankiales</taxon>
        <taxon>Frankiaceae</taxon>
        <taxon>Pseudofrankia</taxon>
    </lineage>
</organism>
<dbReference type="PANTHER" id="PTHR44858">
    <property type="entry name" value="TETRATRICOPEPTIDE REPEAT PROTEIN 6"/>
    <property type="match status" value="1"/>
</dbReference>
<sequence>MDGLFHRPRCTRCGGELREADIDSALFDGGRVPLTSLAPVGGQSVQATVKVNMEQSRLHVAGARLEKALAGFEQAVRADPTHAPAWFNLAVTLDDLGRPDDALTALDRYLALRPQLPDGHLRRAQVLTRQDRPAAALVSFDRAVQVDPRCWPAHLGRAGVLADVGRHTEALAALGRVSRSVADPRLWAGGQQIRARCLLRLGQPDGALVAVDEALRTLPLDVAAHSLRADILSALNRPEDAHEARAHAARLPARATPRRPTS</sequence>
<dbReference type="AlphaFoldDB" id="A0A1V2IEV4"/>
<evidence type="ECO:0000313" key="5">
    <source>
        <dbReference type="EMBL" id="ONH31429.1"/>
    </source>
</evidence>
<accession>A0A1V2IEV4</accession>
<feature type="region of interest" description="Disordered" evidence="4">
    <location>
        <begin position="243"/>
        <end position="262"/>
    </location>
</feature>
<dbReference type="SUPFAM" id="SSF48452">
    <property type="entry name" value="TPR-like"/>
    <property type="match status" value="1"/>
</dbReference>
<dbReference type="EMBL" id="MOMC01000016">
    <property type="protein sequence ID" value="ONH31429.1"/>
    <property type="molecule type" value="Genomic_DNA"/>
</dbReference>
<evidence type="ECO:0000256" key="1">
    <source>
        <dbReference type="ARBA" id="ARBA00022737"/>
    </source>
</evidence>
<feature type="repeat" description="TPR" evidence="3">
    <location>
        <begin position="83"/>
        <end position="116"/>
    </location>
</feature>
<dbReference type="STRING" id="1834516.BL253_09315"/>